<feature type="compositionally biased region" description="Polar residues" evidence="12">
    <location>
        <begin position="704"/>
        <end position="714"/>
    </location>
</feature>
<keyword evidence="6" id="KW-0328">Glycosyltransferase</keyword>
<comment type="catalytic activity">
    <reaction evidence="11">
        <text>a sterol + UDP-alpha-D-glucose = a sterol 3-beta-D-glucoside + UDP + H(+)</text>
        <dbReference type="Rhea" id="RHEA:22724"/>
        <dbReference type="ChEBI" id="CHEBI:15378"/>
        <dbReference type="ChEBI" id="CHEBI:15889"/>
        <dbReference type="ChEBI" id="CHEBI:37424"/>
        <dbReference type="ChEBI" id="CHEBI:58223"/>
        <dbReference type="ChEBI" id="CHEBI:58885"/>
        <dbReference type="EC" id="2.4.1.173"/>
    </reaction>
    <physiologicalReaction direction="left-to-right" evidence="11">
        <dbReference type="Rhea" id="RHEA:22725"/>
    </physiologicalReaction>
</comment>
<feature type="transmembrane region" description="Helical" evidence="13">
    <location>
        <begin position="1763"/>
        <end position="1783"/>
    </location>
</feature>
<dbReference type="Gene3D" id="3.40.50.2000">
    <property type="entry name" value="Glycogen Phosphorylase B"/>
    <property type="match status" value="2"/>
</dbReference>
<proteinExistence type="inferred from homology"/>
<keyword evidence="16" id="KW-1185">Reference proteome</keyword>
<keyword evidence="13" id="KW-0812">Transmembrane</keyword>
<accession>A0A5N5QRM1</accession>
<evidence type="ECO:0000259" key="14">
    <source>
        <dbReference type="PROSITE" id="PS50003"/>
    </source>
</evidence>
<evidence type="ECO:0000256" key="8">
    <source>
        <dbReference type="ARBA" id="ARBA00023136"/>
    </source>
</evidence>
<feature type="region of interest" description="Disordered" evidence="12">
    <location>
        <begin position="685"/>
        <end position="759"/>
    </location>
</feature>
<feature type="compositionally biased region" description="Basic and acidic residues" evidence="12">
    <location>
        <begin position="1507"/>
        <end position="1529"/>
    </location>
</feature>
<evidence type="ECO:0000313" key="15">
    <source>
        <dbReference type="EMBL" id="KAB5594395.1"/>
    </source>
</evidence>
<dbReference type="GO" id="GO:0005737">
    <property type="term" value="C:cytoplasm"/>
    <property type="evidence" value="ECO:0007669"/>
    <property type="project" value="UniProtKB-SubCell"/>
</dbReference>
<dbReference type="FunFam" id="3.40.50.2000:FF:000009">
    <property type="entry name" value="Sterol 3-beta-glucosyltransferase UGT80A2"/>
    <property type="match status" value="1"/>
</dbReference>
<feature type="domain" description="PH" evidence="14">
    <location>
        <begin position="466"/>
        <end position="558"/>
    </location>
</feature>
<evidence type="ECO:0000256" key="1">
    <source>
        <dbReference type="ARBA" id="ARBA00004170"/>
    </source>
</evidence>
<feature type="region of interest" description="Disordered" evidence="12">
    <location>
        <begin position="152"/>
        <end position="208"/>
    </location>
</feature>
<feature type="compositionally biased region" description="Basic and acidic residues" evidence="12">
    <location>
        <begin position="252"/>
        <end position="266"/>
    </location>
</feature>
<dbReference type="SMART" id="SM00233">
    <property type="entry name" value="PH"/>
    <property type="match status" value="1"/>
</dbReference>
<dbReference type="PROSITE" id="PS50003">
    <property type="entry name" value="PH_DOMAIN"/>
    <property type="match status" value="1"/>
</dbReference>
<feature type="transmembrane region" description="Helical" evidence="13">
    <location>
        <begin position="1790"/>
        <end position="1814"/>
    </location>
</feature>
<comment type="similarity">
    <text evidence="3">Belongs to the glycosyltransferase 28 family.</text>
</comment>
<dbReference type="GO" id="GO:0016125">
    <property type="term" value="P:sterol metabolic process"/>
    <property type="evidence" value="ECO:0007669"/>
    <property type="project" value="TreeGrafter"/>
</dbReference>
<dbReference type="PANTHER" id="PTHR48050:SF25">
    <property type="entry name" value="STEROL 3-BETA-GLUCOSYLTRANSFERASE"/>
    <property type="match status" value="1"/>
</dbReference>
<evidence type="ECO:0000313" key="16">
    <source>
        <dbReference type="Proteomes" id="UP000383932"/>
    </source>
</evidence>
<dbReference type="InterPro" id="IPR050426">
    <property type="entry name" value="Glycosyltransferase_28"/>
</dbReference>
<evidence type="ECO:0000256" key="4">
    <source>
        <dbReference type="ARBA" id="ARBA00012650"/>
    </source>
</evidence>
<dbReference type="InterPro" id="IPR004182">
    <property type="entry name" value="GRAM"/>
</dbReference>
<comment type="catalytic activity">
    <reaction evidence="10">
        <text>ergosterol + UDP-alpha-D-glucose = ergosteryl 3-beta-D-glucoside + UDP + H(+)</text>
        <dbReference type="Rhea" id="RHEA:61836"/>
        <dbReference type="ChEBI" id="CHEBI:15378"/>
        <dbReference type="ChEBI" id="CHEBI:16933"/>
        <dbReference type="ChEBI" id="CHEBI:52973"/>
        <dbReference type="ChEBI" id="CHEBI:58223"/>
        <dbReference type="ChEBI" id="CHEBI:58885"/>
    </reaction>
    <physiologicalReaction direction="left-to-right" evidence="10">
        <dbReference type="Rhea" id="RHEA:61837"/>
    </physiologicalReaction>
</comment>
<dbReference type="InterPro" id="IPR009571">
    <property type="entry name" value="SUR7/Rim9-like_fungi"/>
</dbReference>
<dbReference type="Pfam" id="PF03033">
    <property type="entry name" value="Glyco_transf_28"/>
    <property type="match status" value="1"/>
</dbReference>
<dbReference type="FunFam" id="3.40.50.2000:FF:000029">
    <property type="entry name" value="Sterol 3-beta-glucosyltransferase"/>
    <property type="match status" value="1"/>
</dbReference>
<dbReference type="SUPFAM" id="SSF50729">
    <property type="entry name" value="PH domain-like"/>
    <property type="match status" value="1"/>
</dbReference>
<gene>
    <name evidence="15" type="ORF">CTheo_2172</name>
</gene>
<dbReference type="GO" id="GO:0005975">
    <property type="term" value="P:carbohydrate metabolic process"/>
    <property type="evidence" value="ECO:0007669"/>
    <property type="project" value="InterPro"/>
</dbReference>
<feature type="compositionally biased region" description="Polar residues" evidence="12">
    <location>
        <begin position="48"/>
        <end position="67"/>
    </location>
</feature>
<dbReference type="Gene3D" id="2.30.29.30">
    <property type="entry name" value="Pleckstrin-homology domain (PH domain)/Phosphotyrosine-binding domain (PTB)"/>
    <property type="match status" value="2"/>
</dbReference>
<feature type="region of interest" description="Disordered" evidence="12">
    <location>
        <begin position="44"/>
        <end position="130"/>
    </location>
</feature>
<dbReference type="InterPro" id="IPR011993">
    <property type="entry name" value="PH-like_dom_sf"/>
</dbReference>
<feature type="compositionally biased region" description="Polar residues" evidence="12">
    <location>
        <begin position="188"/>
        <end position="208"/>
    </location>
</feature>
<feature type="region of interest" description="Disordered" evidence="12">
    <location>
        <begin position="347"/>
        <end position="372"/>
    </location>
</feature>
<evidence type="ECO:0000256" key="11">
    <source>
        <dbReference type="ARBA" id="ARBA00049453"/>
    </source>
</evidence>
<keyword evidence="8 13" id="KW-0472">Membrane</keyword>
<evidence type="ECO:0000256" key="6">
    <source>
        <dbReference type="ARBA" id="ARBA00022676"/>
    </source>
</evidence>
<organism evidence="15 16">
    <name type="scientific">Ceratobasidium theobromae</name>
    <dbReference type="NCBI Taxonomy" id="1582974"/>
    <lineage>
        <taxon>Eukaryota</taxon>
        <taxon>Fungi</taxon>
        <taxon>Dikarya</taxon>
        <taxon>Basidiomycota</taxon>
        <taxon>Agaricomycotina</taxon>
        <taxon>Agaricomycetes</taxon>
        <taxon>Cantharellales</taxon>
        <taxon>Ceratobasidiaceae</taxon>
        <taxon>Ceratobasidium</taxon>
    </lineage>
</organism>
<dbReference type="SUPFAM" id="SSF53756">
    <property type="entry name" value="UDP-Glycosyltransferase/glycogen phosphorylase"/>
    <property type="match status" value="1"/>
</dbReference>
<dbReference type="CDD" id="cd13215">
    <property type="entry name" value="PH-GRAM1_AGT26"/>
    <property type="match status" value="1"/>
</dbReference>
<dbReference type="OrthoDB" id="10261837at2759"/>
<feature type="region of interest" description="Disordered" evidence="12">
    <location>
        <begin position="241"/>
        <end position="276"/>
    </location>
</feature>
<dbReference type="InterPro" id="IPR002213">
    <property type="entry name" value="UDP_glucos_trans"/>
</dbReference>
<evidence type="ECO:0000256" key="2">
    <source>
        <dbReference type="ARBA" id="ARBA00004496"/>
    </source>
</evidence>
<comment type="caution">
    <text evidence="15">The sequence shown here is derived from an EMBL/GenBank/DDBJ whole genome shotgun (WGS) entry which is preliminary data.</text>
</comment>
<keyword evidence="13" id="KW-1133">Transmembrane helix</keyword>
<evidence type="ECO:0000256" key="7">
    <source>
        <dbReference type="ARBA" id="ARBA00022679"/>
    </source>
</evidence>
<protein>
    <recommendedName>
        <fullName evidence="4">sterol 3beta-glucosyltransferase</fullName>
        <ecNumber evidence="4">2.4.1.173</ecNumber>
    </recommendedName>
    <alternativeName>
        <fullName evidence="9">Autophagy-related protein 26</fullName>
    </alternativeName>
</protein>
<keyword evidence="5" id="KW-0963">Cytoplasm</keyword>
<dbReference type="SMART" id="SM00568">
    <property type="entry name" value="GRAM"/>
    <property type="match status" value="2"/>
</dbReference>
<dbReference type="GO" id="GO:0016906">
    <property type="term" value="F:sterol 3-beta-glucosyltransferase activity"/>
    <property type="evidence" value="ECO:0007669"/>
    <property type="project" value="UniProtKB-EC"/>
</dbReference>
<dbReference type="Pfam" id="PF06687">
    <property type="entry name" value="SUR7"/>
    <property type="match status" value="1"/>
</dbReference>
<sequence length="1878" mass="206511">MSSLDDAPITDALVVLHALVLPQPHLTASVPYIDDCVGVFHDSEDMESTISPPNSIQNPIYGTTIDTSPAELGLSQPRTSALSNSHDSADDSDDGKGILKRTVEKLGRSTSLSRSKKQGAADNGRGHRLLFGLNRHKGRDKVAEEMAGILGGHAAGSDTSNYDDSPENLIRPSTKPSPRASPRISRMAATTSDLRSNKNQASSSRPSLSIVGTNKLDEFGIGSMRMGTQTLIQALQAMPWEDDRDEDISEPAIKRERGKARQEHISADSSEDEESAKAGECSKHWCKLSTLITSFNSGFALASSIHTIHRPVARSRLATPAFERAVGIPGNPPLEVAEDYFSNPLSADEDDGLRDFDEETTPDGVPNPFKEPSQMKLHLPEEKLAKIEGKRRMPPPTRAASMATVRMKRRAKLADKLKEVFGIPDIKEVVAEMPCWLLRSVLLQGYMYLTNTHLCFFAHMPTREDQVLKSGTLSKKAQRTKRWNKHWFVLKNDVLSWYQSSSDPYFPHGNVDLRYAISCDAHREKGIRLRTNQKTITLQADSVPSRDEWVKAIRKVIFKAQNMGESVKIAIPYSVIDGVEKSNAMDFSETIEVKVLDKEENFTLDSYFFAYFRDLPVALEQIREVLAQYQATTPANDVQWTDTTQMQRSPQNIHLDRTVSAPPTSHQADSSGGFRISSLLNLRPFSTAPSTSEDPSKGRAHETVSGSTSQLTDDASTRHEASITDIMIPGTESTISEVSVHTYPPSPSAHLPSGGTSNRISTSSAWSVPGYNWLRGKRIFSPSSAFDWGSRSGESNVSEVVSSPHLDQSELSVSSDGQNLGFSILEASEDGKAADASLQEKFRTTFALDEKEALLGCIPGSLFRVLPVYGRLYVSTNYFCFRSSQPLTRTRMMIPIQDILSTEKQKPFRFGQHGLVVVIKGHEELFFEFGSVERRDACRSLLEMQKEVLQKQALSGPSSSLARGRRDASILEELEPSILVSDDDPRPAPEILASDAPVMFASTSSTLLTFKPEKPMHFTCLTIGSRGDVQPYIALCKGLQADGHRVRIATHKEFQPWIEGHGIEFALVGGDPAELMRICVENGTFTVAFLREGVLKFRGWIDDLLETSWIACQGTDVLIESPSAMAGIHIAEALKIPYFRAFTMPWSRTRAYPHAFAVPERKMGGSYNYMTYVMFDQVFWRGISGQVNRWRKQTLKLGTTNLDKLEQHKVPFLYNFSPTVVPPPLDWYEWIRVTGYWFLDDPEDSSAKKWTPPPDLAEFMNNARRCGKKIVYIGFGSIVVSDPEAMTQCVVEAIKLSGVHAILSKGWSDRLHAKKSNTEPPSSYPPQIYPISSIPHDWLFTKIDAACHHGGAGTTGASLRAGIPTIIKPFFGDQFFWSDRVEALGIGSSVRKLTVENLTAALRAATTDAKQIERAKLVGQAIRAENGVRTAIEAIYRDLGYATELFRKDTHVDLEIGGSEDETIQESKTPAGRRSSLDPVMIGSDSSCGSGRGNGEDSSWSVISDHPPLERVRGDSLESDRPEGGESGRSEAPTPSASKASPTSGSRGLSNLPAIGLALLQDTLTAYSPSARGEVPNNNMDWRLLIRGLMLTPSCLEESTILRVCDQFEPGPDHDLKSRAQDTTTHLAFVSLLLLIFAHVGQINTDTVPRGVSLVTVNMTGYAQGLQGATGDPTPGLFTNISTTPLGQKGGLRNIYSWGFYKYCAYTEKPLGLCANQSFGFPFQPYETVLGDTPDRYLPQTRFLIPQPSTFTASGYLADYTRAGFWLVFLGTLSAGVAFLSGLYKSTMTFMISTAFSVFGAGCLLIGASILTAVLNKSKSINNYTVINGTPLGIIVSIGPAIYLIWTAFVLLFISTGPYLIRYVFALVRHTLAYPGLQ</sequence>
<dbReference type="EMBL" id="SSOP01000021">
    <property type="protein sequence ID" value="KAB5594395.1"/>
    <property type="molecule type" value="Genomic_DNA"/>
</dbReference>
<dbReference type="EC" id="2.4.1.173" evidence="4"/>
<keyword evidence="7 15" id="KW-0808">Transferase</keyword>
<dbReference type="InterPro" id="IPR004276">
    <property type="entry name" value="GlycoTrans_28_N"/>
</dbReference>
<feature type="compositionally biased region" description="Acidic residues" evidence="12">
    <location>
        <begin position="347"/>
        <end position="361"/>
    </location>
</feature>
<evidence type="ECO:0000256" key="12">
    <source>
        <dbReference type="SAM" id="MobiDB-lite"/>
    </source>
</evidence>
<comment type="subcellular location">
    <subcellularLocation>
        <location evidence="2">Cytoplasm</location>
    </subcellularLocation>
    <subcellularLocation>
        <location evidence="1">Membrane</location>
        <topology evidence="1">Peripheral membrane protein</topology>
    </subcellularLocation>
</comment>
<dbReference type="InterPro" id="IPR048065">
    <property type="entry name" value="ATG26_PH_GRAM2"/>
</dbReference>
<evidence type="ECO:0000256" key="5">
    <source>
        <dbReference type="ARBA" id="ARBA00022490"/>
    </source>
</evidence>
<dbReference type="Pfam" id="PF02893">
    <property type="entry name" value="GRAM"/>
    <property type="match status" value="1"/>
</dbReference>
<dbReference type="Proteomes" id="UP000383932">
    <property type="component" value="Unassembled WGS sequence"/>
</dbReference>
<reference evidence="15 16" key="1">
    <citation type="journal article" date="2019" name="Fungal Biol. Biotechnol.">
        <title>Draft genome sequence of fastidious pathogen Ceratobasidium theobromae, which causes vascular-streak dieback in Theobroma cacao.</title>
        <authorList>
            <person name="Ali S.S."/>
            <person name="Asman A."/>
            <person name="Shao J."/>
            <person name="Firmansyah A.P."/>
            <person name="Susilo A.W."/>
            <person name="Rosmana A."/>
            <person name="McMahon P."/>
            <person name="Junaid M."/>
            <person name="Guest D."/>
            <person name="Kheng T.Y."/>
            <person name="Meinhardt L.W."/>
            <person name="Bailey B.A."/>
        </authorList>
    </citation>
    <scope>NUCLEOTIDE SEQUENCE [LARGE SCALE GENOMIC DNA]</scope>
    <source>
        <strain evidence="15 16">CT2</strain>
    </source>
</reference>
<dbReference type="PANTHER" id="PTHR48050">
    <property type="entry name" value="STEROL 3-BETA-GLUCOSYLTRANSFERASE"/>
    <property type="match status" value="1"/>
</dbReference>
<dbReference type="FunFam" id="2.30.29.30:FF:000303">
    <property type="entry name" value="Sterol 3-beta-glucosyltransferase"/>
    <property type="match status" value="1"/>
</dbReference>
<dbReference type="Pfam" id="PF06722">
    <property type="entry name" value="EryCIII-like_C"/>
    <property type="match status" value="1"/>
</dbReference>
<evidence type="ECO:0000256" key="9">
    <source>
        <dbReference type="ARBA" id="ARBA00029843"/>
    </source>
</evidence>
<dbReference type="InterPro" id="IPR010610">
    <property type="entry name" value="EryCIII-like_C"/>
</dbReference>
<dbReference type="Pfam" id="PF00169">
    <property type="entry name" value="PH"/>
    <property type="match status" value="1"/>
</dbReference>
<dbReference type="CDD" id="cd03784">
    <property type="entry name" value="GT1_Gtf-like"/>
    <property type="match status" value="1"/>
</dbReference>
<dbReference type="InterPro" id="IPR001849">
    <property type="entry name" value="PH_domain"/>
</dbReference>
<feature type="compositionally biased region" description="Basic and acidic residues" evidence="12">
    <location>
        <begin position="94"/>
        <end position="107"/>
    </location>
</feature>
<feature type="transmembrane region" description="Helical" evidence="13">
    <location>
        <begin position="1834"/>
        <end position="1854"/>
    </location>
</feature>
<dbReference type="GO" id="GO:0005886">
    <property type="term" value="C:plasma membrane"/>
    <property type="evidence" value="ECO:0007669"/>
    <property type="project" value="InterPro"/>
</dbReference>
<name>A0A5N5QRM1_9AGAM</name>
<dbReference type="CDD" id="cd13216">
    <property type="entry name" value="PH-GRAM2_AGT26"/>
    <property type="match status" value="1"/>
</dbReference>
<dbReference type="InterPro" id="IPR048066">
    <property type="entry name" value="ATG26_PH_GRAM1"/>
</dbReference>
<evidence type="ECO:0000256" key="10">
    <source>
        <dbReference type="ARBA" id="ARBA00047886"/>
    </source>
</evidence>
<evidence type="ECO:0000256" key="3">
    <source>
        <dbReference type="ARBA" id="ARBA00006962"/>
    </source>
</evidence>
<feature type="region of interest" description="Disordered" evidence="12">
    <location>
        <begin position="1457"/>
        <end position="1548"/>
    </location>
</feature>
<evidence type="ECO:0000256" key="13">
    <source>
        <dbReference type="SAM" id="Phobius"/>
    </source>
</evidence>
<feature type="compositionally biased region" description="Low complexity" evidence="12">
    <location>
        <begin position="1530"/>
        <end position="1546"/>
    </location>
</feature>